<organism evidence="1 2">
    <name type="scientific">Hohaiivirga grylli</name>
    <dbReference type="NCBI Taxonomy" id="3133970"/>
    <lineage>
        <taxon>Bacteria</taxon>
        <taxon>Pseudomonadati</taxon>
        <taxon>Pseudomonadota</taxon>
        <taxon>Alphaproteobacteria</taxon>
        <taxon>Hyphomicrobiales</taxon>
        <taxon>Methylobacteriaceae</taxon>
        <taxon>Hohaiivirga</taxon>
    </lineage>
</organism>
<evidence type="ECO:0000313" key="1">
    <source>
        <dbReference type="EMBL" id="MEN3930661.1"/>
    </source>
</evidence>
<dbReference type="InterPro" id="IPR003772">
    <property type="entry name" value="YceD"/>
</dbReference>
<protein>
    <submittedName>
        <fullName evidence="1">DUF177 domain-containing protein</fullName>
    </submittedName>
</protein>
<gene>
    <name evidence="1" type="ORF">WJT86_06225</name>
</gene>
<proteinExistence type="predicted"/>
<dbReference type="EMBL" id="JBBYXI010000002">
    <property type="protein sequence ID" value="MEN3930661.1"/>
    <property type="molecule type" value="Genomic_DNA"/>
</dbReference>
<sequence length="175" mass="19111">MSKEVDSLLFRPFPVLQMKPSGVDMKVEADEEERLAIAADFGLPKIKSLVANFKLTGRPERIRIVGTVQADIEQICVVSLEPFESIVKEDLDVLFAEPGKLRPRHEEDVAEDLPDPIENGQIDLGAITLEFFALALDPYPRKPGTSFEGVKKALGLSESSGTSLGDMIKKGKSGS</sequence>
<comment type="caution">
    <text evidence="1">The sequence shown here is derived from an EMBL/GenBank/DDBJ whole genome shotgun (WGS) entry which is preliminary data.</text>
</comment>
<reference evidence="1 2" key="1">
    <citation type="submission" date="2024-04" db="EMBL/GenBank/DDBJ databases">
        <title>A novel species isolated from cricket.</title>
        <authorList>
            <person name="Wang H.-C."/>
        </authorList>
    </citation>
    <scope>NUCLEOTIDE SEQUENCE [LARGE SCALE GENOMIC DNA]</scope>
    <source>
        <strain evidence="1 2">WL0021</strain>
    </source>
</reference>
<evidence type="ECO:0000313" key="2">
    <source>
        <dbReference type="Proteomes" id="UP001418637"/>
    </source>
</evidence>
<dbReference type="RefSeq" id="WP_346336661.1">
    <property type="nucleotide sequence ID" value="NZ_JBBYXI010000002.1"/>
</dbReference>
<dbReference type="Proteomes" id="UP001418637">
    <property type="component" value="Unassembled WGS sequence"/>
</dbReference>
<dbReference type="Pfam" id="PF02620">
    <property type="entry name" value="YceD"/>
    <property type="match status" value="1"/>
</dbReference>
<keyword evidence="2" id="KW-1185">Reference proteome</keyword>
<name>A0ABV0BK59_9HYPH</name>
<accession>A0ABV0BK59</accession>